<dbReference type="InterPro" id="IPR005467">
    <property type="entry name" value="His_kinase_dom"/>
</dbReference>
<dbReference type="SUPFAM" id="SSF55874">
    <property type="entry name" value="ATPase domain of HSP90 chaperone/DNA topoisomerase II/histidine kinase"/>
    <property type="match status" value="1"/>
</dbReference>
<dbReference type="AlphaFoldDB" id="A0A1I0RCP5"/>
<sequence length="243" mass="27231">MISEKDILLLKQVQKEDPEIYSLIERIQQNASATMSNVSHKMKNIISIASSSSQFIESQHPETADFNLWPQLKSSVAYLARFMDQEALYRHSAIIELKPMNLQDLLWTIPDLMDDLYESNTNNSIRNYNYDIASNIPEINGDYSKLKFAFIEIMKNAFEATSDNDTITIIADIIDNSVAITIRDEGVGIDSTIIHNVTEPFFTTKTDHVGTGLSTANRIVKAHGGNLNIASDENTCVTITLPL</sequence>
<dbReference type="Gene3D" id="3.30.565.10">
    <property type="entry name" value="Histidine kinase-like ATPase, C-terminal domain"/>
    <property type="match status" value="1"/>
</dbReference>
<evidence type="ECO:0000256" key="1">
    <source>
        <dbReference type="ARBA" id="ARBA00000085"/>
    </source>
</evidence>
<protein>
    <recommendedName>
        <fullName evidence="2">histidine kinase</fullName>
        <ecNumber evidence="2">2.7.13.3</ecNumber>
    </recommendedName>
</protein>
<evidence type="ECO:0000313" key="10">
    <source>
        <dbReference type="EMBL" id="SEW38616.1"/>
    </source>
</evidence>
<feature type="domain" description="Histidine kinase" evidence="9">
    <location>
        <begin position="37"/>
        <end position="243"/>
    </location>
</feature>
<dbReference type="InterPro" id="IPR036890">
    <property type="entry name" value="HATPase_C_sf"/>
</dbReference>
<accession>A0A1I0RCP5</accession>
<keyword evidence="7" id="KW-0067">ATP-binding</keyword>
<keyword evidence="5" id="KW-0547">Nucleotide-binding</keyword>
<dbReference type="GO" id="GO:0000160">
    <property type="term" value="P:phosphorelay signal transduction system"/>
    <property type="evidence" value="ECO:0007669"/>
    <property type="project" value="UniProtKB-KW"/>
</dbReference>
<dbReference type="RefSeq" id="WP_092455831.1">
    <property type="nucleotide sequence ID" value="NZ_FOJI01000014.1"/>
</dbReference>
<dbReference type="STRING" id="99656.SAMN05421659_11412"/>
<evidence type="ECO:0000313" key="11">
    <source>
        <dbReference type="Proteomes" id="UP000199701"/>
    </source>
</evidence>
<dbReference type="PROSITE" id="PS50109">
    <property type="entry name" value="HIS_KIN"/>
    <property type="match status" value="1"/>
</dbReference>
<proteinExistence type="predicted"/>
<evidence type="ECO:0000256" key="8">
    <source>
        <dbReference type="ARBA" id="ARBA00023012"/>
    </source>
</evidence>
<reference evidence="10 11" key="1">
    <citation type="submission" date="2016-10" db="EMBL/GenBank/DDBJ databases">
        <authorList>
            <person name="de Groot N.N."/>
        </authorList>
    </citation>
    <scope>NUCLEOTIDE SEQUENCE [LARGE SCALE GENOMIC DNA]</scope>
    <source>
        <strain evidence="10 11">DSM 9179</strain>
    </source>
</reference>
<dbReference type="PRINTS" id="PR00344">
    <property type="entry name" value="BCTRLSENSOR"/>
</dbReference>
<keyword evidence="6 10" id="KW-0418">Kinase</keyword>
<dbReference type="GO" id="GO:0005524">
    <property type="term" value="F:ATP binding"/>
    <property type="evidence" value="ECO:0007669"/>
    <property type="project" value="UniProtKB-KW"/>
</dbReference>
<dbReference type="Pfam" id="PF02518">
    <property type="entry name" value="HATPase_c"/>
    <property type="match status" value="1"/>
</dbReference>
<evidence type="ECO:0000256" key="4">
    <source>
        <dbReference type="ARBA" id="ARBA00022679"/>
    </source>
</evidence>
<dbReference type="PANTHER" id="PTHR43065">
    <property type="entry name" value="SENSOR HISTIDINE KINASE"/>
    <property type="match status" value="1"/>
</dbReference>
<dbReference type="Proteomes" id="UP000199701">
    <property type="component" value="Unassembled WGS sequence"/>
</dbReference>
<dbReference type="EMBL" id="FOJI01000014">
    <property type="protein sequence ID" value="SEW38616.1"/>
    <property type="molecule type" value="Genomic_DNA"/>
</dbReference>
<dbReference type="OrthoDB" id="9815750at2"/>
<evidence type="ECO:0000259" key="9">
    <source>
        <dbReference type="PROSITE" id="PS50109"/>
    </source>
</evidence>
<comment type="catalytic activity">
    <reaction evidence="1">
        <text>ATP + protein L-histidine = ADP + protein N-phospho-L-histidine.</text>
        <dbReference type="EC" id="2.7.13.3"/>
    </reaction>
</comment>
<name>A0A1I0RCP5_9FIRM</name>
<dbReference type="EC" id="2.7.13.3" evidence="2"/>
<dbReference type="GO" id="GO:0004673">
    <property type="term" value="F:protein histidine kinase activity"/>
    <property type="evidence" value="ECO:0007669"/>
    <property type="project" value="UniProtKB-EC"/>
</dbReference>
<keyword evidence="8" id="KW-0902">Two-component regulatory system</keyword>
<keyword evidence="3" id="KW-0597">Phosphoprotein</keyword>
<evidence type="ECO:0000256" key="5">
    <source>
        <dbReference type="ARBA" id="ARBA00022741"/>
    </source>
</evidence>
<evidence type="ECO:0000256" key="7">
    <source>
        <dbReference type="ARBA" id="ARBA00022840"/>
    </source>
</evidence>
<dbReference type="SMART" id="SM00387">
    <property type="entry name" value="HATPase_c"/>
    <property type="match status" value="1"/>
</dbReference>
<evidence type="ECO:0000256" key="2">
    <source>
        <dbReference type="ARBA" id="ARBA00012438"/>
    </source>
</evidence>
<gene>
    <name evidence="10" type="ORF">SAMN05421659_11412</name>
</gene>
<dbReference type="InterPro" id="IPR003594">
    <property type="entry name" value="HATPase_dom"/>
</dbReference>
<dbReference type="InterPro" id="IPR004358">
    <property type="entry name" value="Sig_transdc_His_kin-like_C"/>
</dbReference>
<organism evidence="10 11">
    <name type="scientific">[Clostridium] fimetarium</name>
    <dbReference type="NCBI Taxonomy" id="99656"/>
    <lineage>
        <taxon>Bacteria</taxon>
        <taxon>Bacillati</taxon>
        <taxon>Bacillota</taxon>
        <taxon>Clostridia</taxon>
        <taxon>Lachnospirales</taxon>
        <taxon>Lachnospiraceae</taxon>
    </lineage>
</organism>
<keyword evidence="4" id="KW-0808">Transferase</keyword>
<keyword evidence="11" id="KW-1185">Reference proteome</keyword>
<dbReference type="PANTHER" id="PTHR43065:SF10">
    <property type="entry name" value="PEROXIDE STRESS-ACTIVATED HISTIDINE KINASE MAK3"/>
    <property type="match status" value="1"/>
</dbReference>
<evidence type="ECO:0000256" key="6">
    <source>
        <dbReference type="ARBA" id="ARBA00022777"/>
    </source>
</evidence>
<evidence type="ECO:0000256" key="3">
    <source>
        <dbReference type="ARBA" id="ARBA00022553"/>
    </source>
</evidence>